<dbReference type="OrthoDB" id="2186791at2"/>
<gene>
    <name evidence="1" type="ORF">RV04_GL000751</name>
</gene>
<comment type="caution">
    <text evidence="1">The sequence shown here is derived from an EMBL/GenBank/DDBJ whole genome shotgun (WGS) entry which is preliminary data.</text>
</comment>
<dbReference type="Proteomes" id="UP000182077">
    <property type="component" value="Unassembled WGS sequence"/>
</dbReference>
<reference evidence="1 2" key="1">
    <citation type="submission" date="2014-12" db="EMBL/GenBank/DDBJ databases">
        <title>Draft genome sequences of 29 type strains of Enterococci.</title>
        <authorList>
            <person name="Zhong Z."/>
            <person name="Sun Z."/>
            <person name="Liu W."/>
            <person name="Zhang W."/>
            <person name="Zhang H."/>
        </authorList>
    </citation>
    <scope>NUCLEOTIDE SEQUENCE [LARGE SCALE GENOMIC DNA]</scope>
    <source>
        <strain evidence="1 2">DSM 17122</strain>
    </source>
</reference>
<dbReference type="EMBL" id="JXKQ01000016">
    <property type="protein sequence ID" value="OJG42992.1"/>
    <property type="molecule type" value="Genomic_DNA"/>
</dbReference>
<protein>
    <submittedName>
        <fullName evidence="1">Uncharacterized protein</fullName>
    </submittedName>
</protein>
<name>A0A1L8TFU3_9ENTE</name>
<organism evidence="1 2">
    <name type="scientific">Enterococcus hermanniensis</name>
    <dbReference type="NCBI Taxonomy" id="249189"/>
    <lineage>
        <taxon>Bacteria</taxon>
        <taxon>Bacillati</taxon>
        <taxon>Bacillota</taxon>
        <taxon>Bacilli</taxon>
        <taxon>Lactobacillales</taxon>
        <taxon>Enterococcaceae</taxon>
        <taxon>Enterococcus</taxon>
    </lineage>
</organism>
<keyword evidence="2" id="KW-1185">Reference proteome</keyword>
<sequence length="62" mass="7197">MDGETYLAILKENELKRSKLVKLLEKQVAILYENDLTDLAEETKWLAIDIAEYEKENGVIEI</sequence>
<evidence type="ECO:0000313" key="2">
    <source>
        <dbReference type="Proteomes" id="UP000182077"/>
    </source>
</evidence>
<evidence type="ECO:0000313" key="1">
    <source>
        <dbReference type="EMBL" id="OJG42992.1"/>
    </source>
</evidence>
<proteinExistence type="predicted"/>
<dbReference type="STRING" id="249189.RV04_GL000751"/>
<dbReference type="RefSeq" id="WP_071858697.1">
    <property type="nucleotide sequence ID" value="NZ_JBHSHK010000003.1"/>
</dbReference>
<dbReference type="AlphaFoldDB" id="A0A1L8TFU3"/>
<accession>A0A1L8TFU3</accession>